<protein>
    <recommendedName>
        <fullName evidence="2">RING-type domain-containing protein</fullName>
    </recommendedName>
</protein>
<dbReference type="GO" id="GO:0008270">
    <property type="term" value="F:zinc ion binding"/>
    <property type="evidence" value="ECO:0007669"/>
    <property type="project" value="UniProtKB-KW"/>
</dbReference>
<sequence>MSSPESSASQTPMRAMRKLLEAFTRWREEEEGHADFFFLSNEKVANALGIELQTRFIPRPAPIAFLESLPSVDLAELTEDSRDCGICTQSMAPLGSLTGDMVKDVNDDVNEEAIRLPCSHVIGSKCLARWFNPLEPANNNTCPYCRAVCFLAFQPVSTLEGVQARLDALDWCIHVRGTGPTPNEVKHIRKLTSLALRDRLIEALIELEASRAEVDKEVAEQTGMAHATYKGPRRAPCSTLNLAKFFIRQQFLHALTIVLALRAEQGIWG</sequence>
<evidence type="ECO:0000259" key="2">
    <source>
        <dbReference type="PROSITE" id="PS50089"/>
    </source>
</evidence>
<organism evidence="3 4">
    <name type="scientific">Cladonia borealis</name>
    <dbReference type="NCBI Taxonomy" id="184061"/>
    <lineage>
        <taxon>Eukaryota</taxon>
        <taxon>Fungi</taxon>
        <taxon>Dikarya</taxon>
        <taxon>Ascomycota</taxon>
        <taxon>Pezizomycotina</taxon>
        <taxon>Lecanoromycetes</taxon>
        <taxon>OSLEUM clade</taxon>
        <taxon>Lecanoromycetidae</taxon>
        <taxon>Lecanorales</taxon>
        <taxon>Lecanorineae</taxon>
        <taxon>Cladoniaceae</taxon>
        <taxon>Cladonia</taxon>
    </lineage>
</organism>
<dbReference type="Proteomes" id="UP001166286">
    <property type="component" value="Unassembled WGS sequence"/>
</dbReference>
<gene>
    <name evidence="3" type="ORF">JMJ35_007241</name>
</gene>
<dbReference type="Gene3D" id="3.30.40.10">
    <property type="entry name" value="Zinc/RING finger domain, C3HC4 (zinc finger)"/>
    <property type="match status" value="1"/>
</dbReference>
<proteinExistence type="predicted"/>
<evidence type="ECO:0000256" key="1">
    <source>
        <dbReference type="PROSITE-ProRule" id="PRU00175"/>
    </source>
</evidence>
<comment type="caution">
    <text evidence="3">The sequence shown here is derived from an EMBL/GenBank/DDBJ whole genome shotgun (WGS) entry which is preliminary data.</text>
</comment>
<keyword evidence="1" id="KW-0862">Zinc</keyword>
<dbReference type="SUPFAM" id="SSF57850">
    <property type="entry name" value="RING/U-box"/>
    <property type="match status" value="1"/>
</dbReference>
<dbReference type="InterPro" id="IPR001841">
    <property type="entry name" value="Znf_RING"/>
</dbReference>
<reference evidence="3" key="1">
    <citation type="submission" date="2023-03" db="EMBL/GenBank/DDBJ databases">
        <title>Complete genome of Cladonia borealis.</title>
        <authorList>
            <person name="Park H."/>
        </authorList>
    </citation>
    <scope>NUCLEOTIDE SEQUENCE</scope>
    <source>
        <strain evidence="3">ANT050790</strain>
    </source>
</reference>
<name>A0AA39UZK6_9LECA</name>
<evidence type="ECO:0000313" key="4">
    <source>
        <dbReference type="Proteomes" id="UP001166286"/>
    </source>
</evidence>
<keyword evidence="4" id="KW-1185">Reference proteome</keyword>
<dbReference type="InterPro" id="IPR013083">
    <property type="entry name" value="Znf_RING/FYVE/PHD"/>
</dbReference>
<dbReference type="Pfam" id="PF13639">
    <property type="entry name" value="zf-RING_2"/>
    <property type="match status" value="1"/>
</dbReference>
<accession>A0AA39UZK6</accession>
<dbReference type="AlphaFoldDB" id="A0AA39UZK6"/>
<feature type="domain" description="RING-type" evidence="2">
    <location>
        <begin position="84"/>
        <end position="146"/>
    </location>
</feature>
<dbReference type="PROSITE" id="PS50089">
    <property type="entry name" value="ZF_RING_2"/>
    <property type="match status" value="1"/>
</dbReference>
<keyword evidence="1" id="KW-0863">Zinc-finger</keyword>
<evidence type="ECO:0000313" key="3">
    <source>
        <dbReference type="EMBL" id="KAK0509847.1"/>
    </source>
</evidence>
<keyword evidence="1" id="KW-0479">Metal-binding</keyword>
<dbReference type="EMBL" id="JAFEKC020000017">
    <property type="protein sequence ID" value="KAK0509847.1"/>
    <property type="molecule type" value="Genomic_DNA"/>
</dbReference>